<proteinExistence type="predicted"/>
<accession>A0A1B6CJQ0</accession>
<sequence>KQLISLPSFTSLSAVSEGKDISCFENLITSLKANVRSIDIEVVTENNFSDGQKLIDFDKVVLFKGAMKVHQIVHVHLNSCPVLYMKTMSCFKCFREKQFIDNKNKLNCSHFSLGHIQYSGYIQSKPSEVMENQRGNNNEESKKLSTTQDRVIKK</sequence>
<gene>
    <name evidence="2" type="ORF">g.13385</name>
</gene>
<name>A0A1B6CJQ0_9HEMI</name>
<dbReference type="AlphaFoldDB" id="A0A1B6CJQ0"/>
<reference evidence="2" key="1">
    <citation type="submission" date="2015-12" db="EMBL/GenBank/DDBJ databases">
        <title>De novo transcriptome assembly of four potential Pierce s Disease insect vectors from Arizona vineyards.</title>
        <authorList>
            <person name="Tassone E.E."/>
        </authorList>
    </citation>
    <scope>NUCLEOTIDE SEQUENCE</scope>
</reference>
<evidence type="ECO:0000256" key="1">
    <source>
        <dbReference type="SAM" id="MobiDB-lite"/>
    </source>
</evidence>
<feature type="compositionally biased region" description="Polar residues" evidence="1">
    <location>
        <begin position="144"/>
        <end position="154"/>
    </location>
</feature>
<feature type="region of interest" description="Disordered" evidence="1">
    <location>
        <begin position="130"/>
        <end position="154"/>
    </location>
</feature>
<feature type="non-terminal residue" evidence="2">
    <location>
        <position position="1"/>
    </location>
</feature>
<dbReference type="EMBL" id="GEDC01023743">
    <property type="protein sequence ID" value="JAS13555.1"/>
    <property type="molecule type" value="Transcribed_RNA"/>
</dbReference>
<organism evidence="2">
    <name type="scientific">Clastoptera arizonana</name>
    <name type="common">Arizona spittle bug</name>
    <dbReference type="NCBI Taxonomy" id="38151"/>
    <lineage>
        <taxon>Eukaryota</taxon>
        <taxon>Metazoa</taxon>
        <taxon>Ecdysozoa</taxon>
        <taxon>Arthropoda</taxon>
        <taxon>Hexapoda</taxon>
        <taxon>Insecta</taxon>
        <taxon>Pterygota</taxon>
        <taxon>Neoptera</taxon>
        <taxon>Paraneoptera</taxon>
        <taxon>Hemiptera</taxon>
        <taxon>Auchenorrhyncha</taxon>
        <taxon>Cercopoidea</taxon>
        <taxon>Clastopteridae</taxon>
        <taxon>Clastoptera</taxon>
    </lineage>
</organism>
<protein>
    <submittedName>
        <fullName evidence="2">Uncharacterized protein</fullName>
    </submittedName>
</protein>
<evidence type="ECO:0000313" key="2">
    <source>
        <dbReference type="EMBL" id="JAS13555.1"/>
    </source>
</evidence>